<feature type="region of interest" description="Disordered" evidence="1">
    <location>
        <begin position="78"/>
        <end position="100"/>
    </location>
</feature>
<evidence type="ECO:0008006" key="4">
    <source>
        <dbReference type="Google" id="ProtNLM"/>
    </source>
</evidence>
<name>Q22GV6_TETTS</name>
<feature type="compositionally biased region" description="Low complexity" evidence="1">
    <location>
        <begin position="87"/>
        <end position="99"/>
    </location>
</feature>
<dbReference type="InParanoid" id="Q22GV6"/>
<protein>
    <recommendedName>
        <fullName evidence="4">RAP domain protein</fullName>
    </recommendedName>
</protein>
<reference evidence="3" key="1">
    <citation type="journal article" date="2006" name="PLoS Biol.">
        <title>Macronuclear genome sequence of the ciliate Tetrahymena thermophila, a model eukaryote.</title>
        <authorList>
            <person name="Eisen J.A."/>
            <person name="Coyne R.S."/>
            <person name="Wu M."/>
            <person name="Wu D."/>
            <person name="Thiagarajan M."/>
            <person name="Wortman J.R."/>
            <person name="Badger J.H."/>
            <person name="Ren Q."/>
            <person name="Amedeo P."/>
            <person name="Jones K.M."/>
            <person name="Tallon L.J."/>
            <person name="Delcher A.L."/>
            <person name="Salzberg S.L."/>
            <person name="Silva J.C."/>
            <person name="Haas B.J."/>
            <person name="Majoros W.H."/>
            <person name="Farzad M."/>
            <person name="Carlton J.M."/>
            <person name="Smith R.K. Jr."/>
            <person name="Garg J."/>
            <person name="Pearlman R.E."/>
            <person name="Karrer K.M."/>
            <person name="Sun L."/>
            <person name="Manning G."/>
            <person name="Elde N.C."/>
            <person name="Turkewitz A.P."/>
            <person name="Asai D.J."/>
            <person name="Wilkes D.E."/>
            <person name="Wang Y."/>
            <person name="Cai H."/>
            <person name="Collins K."/>
            <person name="Stewart B.A."/>
            <person name="Lee S.R."/>
            <person name="Wilamowska K."/>
            <person name="Weinberg Z."/>
            <person name="Ruzzo W.L."/>
            <person name="Wloga D."/>
            <person name="Gaertig J."/>
            <person name="Frankel J."/>
            <person name="Tsao C.-C."/>
            <person name="Gorovsky M.A."/>
            <person name="Keeling P.J."/>
            <person name="Waller R.F."/>
            <person name="Patron N.J."/>
            <person name="Cherry J.M."/>
            <person name="Stover N.A."/>
            <person name="Krieger C.J."/>
            <person name="del Toro C."/>
            <person name="Ryder H.F."/>
            <person name="Williamson S.C."/>
            <person name="Barbeau R.A."/>
            <person name="Hamilton E.P."/>
            <person name="Orias E."/>
        </authorList>
    </citation>
    <scope>NUCLEOTIDE SEQUENCE [LARGE SCALE GENOMIC DNA]</scope>
    <source>
        <strain evidence="3">SB210</strain>
    </source>
</reference>
<gene>
    <name evidence="2" type="ORF">TTHERM_00656000</name>
</gene>
<evidence type="ECO:0000256" key="1">
    <source>
        <dbReference type="SAM" id="MobiDB-lite"/>
    </source>
</evidence>
<keyword evidence="3" id="KW-1185">Reference proteome</keyword>
<dbReference type="KEGG" id="tet:TTHERM_00656000"/>
<accession>Q22GV6</accession>
<sequence length="716" mass="86380">MDIKDDINRKNFRLNQRISVNNLSDGNTKKILENMFQVSRNIKYLQAISNKVVLQNAQFHLFNFQKFDLSTINKDETTRNINKGTGQQQNQHKNQENQQMKSNFQRGQYSEEYTKQNFQNNIQGNYINLKQPLPEFTGDRNKLAQWFYNKKNYTTHQNQEDLQIFRQRLIKEFEQLNDECQDINQAFNIYIKLFILLKTVDPKFLAQRFEFIIQRIKYSPTDEEALYYLVVECLKYLRNQNIQKQVNLPIFLILRLTLHICYKFNFLKILQECNQIKQLPFMIEDMVCFVYDFHTNKLLKKINHERIHDMYDKVISLCHKIHYEPSYQFALTNLSMLSDIKQLNKQTFQKLKIHNTIYYRLCLQEIDRCIRNTSDTQIVYIAYKLSTIDYTSFGYKIDHIWDFIEERFYQKSDQYNLIMQKSLLYSIGKTIRITQTSQNLYKKLFDKKQLNKLRYQKNFLEYFSNLLLSGTARSLFTKEQLQNTLPYIQELLEDESLDRKEKIDFVGNTCLLFYRLGIYDKSFWDYFLKYEDYYLNDKSKFFQVYFISRTMPVISDEIDNKELVNRMAHLLEKIKELPYYQQELARISSQITQVKQSLFEQRFDFYANAFGKIIQREKIIDDIFSADFYMKEDNIVIEIEGHNHYNQLTDGTYQMNLITQFKSKYLKKLGISVIHLGVHDCTQQENQMISILRVFLKKYNQVKKHQEENKLIAIDV</sequence>
<dbReference type="AlphaFoldDB" id="Q22GV6"/>
<evidence type="ECO:0000313" key="2">
    <source>
        <dbReference type="EMBL" id="EAR84568.2"/>
    </source>
</evidence>
<dbReference type="GeneID" id="7823671"/>
<organism evidence="2 3">
    <name type="scientific">Tetrahymena thermophila (strain SB210)</name>
    <dbReference type="NCBI Taxonomy" id="312017"/>
    <lineage>
        <taxon>Eukaryota</taxon>
        <taxon>Sar</taxon>
        <taxon>Alveolata</taxon>
        <taxon>Ciliophora</taxon>
        <taxon>Intramacronucleata</taxon>
        <taxon>Oligohymenophorea</taxon>
        <taxon>Hymenostomatida</taxon>
        <taxon>Tetrahymenina</taxon>
        <taxon>Tetrahymenidae</taxon>
        <taxon>Tetrahymena</taxon>
    </lineage>
</organism>
<dbReference type="HOGENOM" id="CLU_375772_0_0_1"/>
<evidence type="ECO:0000313" key="3">
    <source>
        <dbReference type="Proteomes" id="UP000009168"/>
    </source>
</evidence>
<dbReference type="EMBL" id="GG662502">
    <property type="protein sequence ID" value="EAR84568.2"/>
    <property type="molecule type" value="Genomic_DNA"/>
</dbReference>
<dbReference type="RefSeq" id="XP_001032231.2">
    <property type="nucleotide sequence ID" value="XM_001032231.2"/>
</dbReference>
<proteinExistence type="predicted"/>
<dbReference type="Proteomes" id="UP000009168">
    <property type="component" value="Unassembled WGS sequence"/>
</dbReference>